<evidence type="ECO:0000259" key="4">
    <source>
        <dbReference type="SMART" id="SM00645"/>
    </source>
</evidence>
<dbReference type="PROSITE" id="PS00639">
    <property type="entry name" value="THIOL_PROTEASE_HIS"/>
    <property type="match status" value="1"/>
</dbReference>
<dbReference type="InterPro" id="IPR000668">
    <property type="entry name" value="Peptidase_C1A_C"/>
</dbReference>
<dbReference type="InterPro" id="IPR038765">
    <property type="entry name" value="Papain-like_cys_pep_sf"/>
</dbReference>
<evidence type="ECO:0000313" key="5">
    <source>
        <dbReference type="EMBL" id="WIA16921.1"/>
    </source>
</evidence>
<dbReference type="SMART" id="SM00645">
    <property type="entry name" value="Pept_C1"/>
    <property type="match status" value="1"/>
</dbReference>
<accession>A0ABY8UA26</accession>
<dbReference type="Proteomes" id="UP001244341">
    <property type="component" value="Chromosome 8b"/>
</dbReference>
<keyword evidence="3" id="KW-0732">Signal</keyword>
<name>A0ABY8UA26_TETOB</name>
<evidence type="ECO:0000256" key="3">
    <source>
        <dbReference type="SAM" id="SignalP"/>
    </source>
</evidence>
<protein>
    <recommendedName>
        <fullName evidence="4">Peptidase C1A papain C-terminal domain-containing protein</fullName>
    </recommendedName>
</protein>
<evidence type="ECO:0000256" key="2">
    <source>
        <dbReference type="SAM" id="MobiDB-lite"/>
    </source>
</evidence>
<evidence type="ECO:0000256" key="1">
    <source>
        <dbReference type="ARBA" id="ARBA00008455"/>
    </source>
</evidence>
<dbReference type="SUPFAM" id="SSF54001">
    <property type="entry name" value="Cysteine proteinases"/>
    <property type="match status" value="1"/>
</dbReference>
<feature type="compositionally biased region" description="Low complexity" evidence="2">
    <location>
        <begin position="406"/>
        <end position="434"/>
    </location>
</feature>
<dbReference type="PANTHER" id="PTHR12411">
    <property type="entry name" value="CYSTEINE PROTEASE FAMILY C1-RELATED"/>
    <property type="match status" value="1"/>
</dbReference>
<feature type="region of interest" description="Disordered" evidence="2">
    <location>
        <begin position="406"/>
        <end position="447"/>
    </location>
</feature>
<feature type="domain" description="Peptidase C1A papain C-terminal" evidence="4">
    <location>
        <begin position="91"/>
        <end position="333"/>
    </location>
</feature>
<dbReference type="InterPro" id="IPR013128">
    <property type="entry name" value="Peptidase_C1A"/>
</dbReference>
<keyword evidence="6" id="KW-1185">Reference proteome</keyword>
<dbReference type="EMBL" id="CP126215">
    <property type="protein sequence ID" value="WIA16921.1"/>
    <property type="molecule type" value="Genomic_DNA"/>
</dbReference>
<comment type="similarity">
    <text evidence="1">Belongs to the peptidase C1 family.</text>
</comment>
<feature type="chain" id="PRO_5047470589" description="Peptidase C1A papain C-terminal domain-containing protein" evidence="3">
    <location>
        <begin position="22"/>
        <end position="603"/>
    </location>
</feature>
<organism evidence="5 6">
    <name type="scientific">Tetradesmus obliquus</name>
    <name type="common">Green alga</name>
    <name type="synonym">Acutodesmus obliquus</name>
    <dbReference type="NCBI Taxonomy" id="3088"/>
    <lineage>
        <taxon>Eukaryota</taxon>
        <taxon>Viridiplantae</taxon>
        <taxon>Chlorophyta</taxon>
        <taxon>core chlorophytes</taxon>
        <taxon>Chlorophyceae</taxon>
        <taxon>CS clade</taxon>
        <taxon>Sphaeropleales</taxon>
        <taxon>Scenedesmaceae</taxon>
        <taxon>Tetradesmus</taxon>
    </lineage>
</organism>
<sequence length="603" mass="65527">MWHQLLVAWLLLLLLCARISIQQGLQFDPNAALRASSSYETLKNIYSNSKVFKQAFATGSASQACSRSQGSLCSPYSQTMEQKGAMLIATSPQSFDARSHGAMGSFSAVAQPKDQGQCNSCVAFALLAAAQSAMACALKQDASSSISEQDFFFCKSVSQGEERTCSSSWSMRQGIEALVAMSVAGKYPVIEDCMPWNPSNPTCSYDCQDVEGMLKQGSFSYVRLDSAWEMQEHIRNWGSVVTRLDVHSDFKPFFATNPSGVYPGHGPKATFVTSHAVQVVGYDLASQPPYWLCKNSWSTNFAAGGFFKIAMGVDSVGNADDTYGIKFKPFAAARKPYSRLSPTGSGGCYSYRALPSDYVSRVAYVFGSTPQQVLLDNKDSIRQPDQLLTDMTILLCGISAPAAASGGSSSTSAAAQPQQQQRQQQQQQQPSQLTPAPPKPPAPVTYPAPRSVVVAQPAPVVQQQQQQQQQQPATSVKLGMYQGLSNCDGTDMPATITITPGNGESLFEAEVVALYRRLWNSCDVHMKASCGPSSKGLCRQGQEAIMCRYHTVIKWPDTCWGIVRPRATRVDMCYSAGSFILAEQNPPCSRFTGTLTMARKRMR</sequence>
<evidence type="ECO:0000313" key="6">
    <source>
        <dbReference type="Proteomes" id="UP001244341"/>
    </source>
</evidence>
<proteinExistence type="inferred from homology"/>
<gene>
    <name evidence="5" type="ORF">OEZ85_013847</name>
</gene>
<feature type="compositionally biased region" description="Pro residues" evidence="2">
    <location>
        <begin position="435"/>
        <end position="446"/>
    </location>
</feature>
<feature type="signal peptide" evidence="3">
    <location>
        <begin position="1"/>
        <end position="21"/>
    </location>
</feature>
<reference evidence="5 6" key="1">
    <citation type="submission" date="2023-05" db="EMBL/GenBank/DDBJ databases">
        <title>A 100% complete, gapless, phased diploid assembly of the Scenedesmus obliquus UTEX 3031 genome.</title>
        <authorList>
            <person name="Biondi T.C."/>
            <person name="Hanschen E.R."/>
            <person name="Kwon T."/>
            <person name="Eng W."/>
            <person name="Kruse C.P.S."/>
            <person name="Koehler S.I."/>
            <person name="Kunde Y."/>
            <person name="Gleasner C.D."/>
            <person name="You Mak K.T."/>
            <person name="Polle J."/>
            <person name="Hovde B.T."/>
            <person name="Starkenburg S.R."/>
        </authorList>
    </citation>
    <scope>NUCLEOTIDE SEQUENCE [LARGE SCALE GENOMIC DNA]</scope>
    <source>
        <strain evidence="5 6">DOE0152z</strain>
    </source>
</reference>
<dbReference type="Gene3D" id="3.90.70.10">
    <property type="entry name" value="Cysteine proteinases"/>
    <property type="match status" value="1"/>
</dbReference>
<dbReference type="InterPro" id="IPR025660">
    <property type="entry name" value="Pept_his_AS"/>
</dbReference>
<dbReference type="Pfam" id="PF00112">
    <property type="entry name" value="Peptidase_C1"/>
    <property type="match status" value="1"/>
</dbReference>